<keyword evidence="4" id="KW-0464">Manganese</keyword>
<reference evidence="6 7" key="1">
    <citation type="journal article" date="2017" name="BMC Genomics">
        <title>Genomic analysis of methanogenic archaea reveals a shift towards energy conservation.</title>
        <authorList>
            <person name="Gilmore S.P."/>
            <person name="Henske J.K."/>
            <person name="Sexton J.A."/>
            <person name="Solomon K.V."/>
            <person name="Seppala S."/>
            <person name="Yoo J.I."/>
            <person name="Huyett L.M."/>
            <person name="Pressman A."/>
            <person name="Cogan J.Z."/>
            <person name="Kivenson V."/>
            <person name="Peng X."/>
            <person name="Tan Y."/>
            <person name="Valentine D.L."/>
            <person name="O'Malley M.A."/>
        </authorList>
    </citation>
    <scope>NUCLEOTIDE SEQUENCE [LARGE SCALE GENOMIC DNA]</scope>
    <source>
        <strain evidence="6 7">M.o.H.</strain>
    </source>
</reference>
<dbReference type="Proteomes" id="UP000217784">
    <property type="component" value="Unassembled WGS sequence"/>
</dbReference>
<dbReference type="GO" id="GO:0000287">
    <property type="term" value="F:magnesium ion binding"/>
    <property type="evidence" value="ECO:0007669"/>
    <property type="project" value="UniProtKB-UniRule"/>
</dbReference>
<dbReference type="EMBL" id="LMVM01000001">
    <property type="protein sequence ID" value="PAV06026.1"/>
    <property type="molecule type" value="Genomic_DNA"/>
</dbReference>
<dbReference type="PANTHER" id="PTHR43055">
    <property type="entry name" value="FORMATE-DEPENDENT PHOSPHORIBOSYLGLYCINAMIDE FORMYLTRANSFERASE"/>
    <property type="match status" value="1"/>
</dbReference>
<dbReference type="GO" id="GO:0004087">
    <property type="term" value="F:carbamoyl-phosphate synthase (ammonia) activity"/>
    <property type="evidence" value="ECO:0007669"/>
    <property type="project" value="UniProtKB-UniRule"/>
</dbReference>
<keyword evidence="2 4" id="KW-0547">Nucleotide-binding</keyword>
<evidence type="ECO:0000256" key="4">
    <source>
        <dbReference type="HAMAP-Rule" id="MF_02221"/>
    </source>
</evidence>
<keyword evidence="4" id="KW-0479">Metal-binding</keyword>
<dbReference type="Gene3D" id="3.30.1490.20">
    <property type="entry name" value="ATP-grasp fold, A domain"/>
    <property type="match status" value="1"/>
</dbReference>
<dbReference type="InterPro" id="IPR016185">
    <property type="entry name" value="PreATP-grasp_dom_sf"/>
</dbReference>
<keyword evidence="1 4" id="KW-0436">Ligase</keyword>
<evidence type="ECO:0000256" key="1">
    <source>
        <dbReference type="ARBA" id="ARBA00022598"/>
    </source>
</evidence>
<dbReference type="AlphaFoldDB" id="A0A2A2H9N4"/>
<comment type="similarity">
    <text evidence="4">Belongs to the small carbamoyl-phosphate synthase family.</text>
</comment>
<evidence type="ECO:0000313" key="7">
    <source>
        <dbReference type="Proteomes" id="UP000217784"/>
    </source>
</evidence>
<keyword evidence="7" id="KW-1185">Reference proteome</keyword>
<dbReference type="OrthoDB" id="11959at2157"/>
<dbReference type="HAMAP" id="MF_02221">
    <property type="entry name" value="CPSase"/>
    <property type="match status" value="1"/>
</dbReference>
<dbReference type="Gene3D" id="3.30.470.20">
    <property type="entry name" value="ATP-grasp fold, B domain"/>
    <property type="match status" value="1"/>
</dbReference>
<dbReference type="GO" id="GO:0005524">
    <property type="term" value="F:ATP binding"/>
    <property type="evidence" value="ECO:0007669"/>
    <property type="project" value="UniProtKB-UniRule"/>
</dbReference>
<evidence type="ECO:0000256" key="3">
    <source>
        <dbReference type="ARBA" id="ARBA00022840"/>
    </source>
</evidence>
<dbReference type="PROSITE" id="PS50975">
    <property type="entry name" value="ATP_GRASP"/>
    <property type="match status" value="1"/>
</dbReference>
<feature type="domain" description="ATP-grasp" evidence="5">
    <location>
        <begin position="111"/>
        <end position="291"/>
    </location>
</feature>
<dbReference type="PANTHER" id="PTHR43055:SF1">
    <property type="entry name" value="FORMATE-DEPENDENT PHOSPHORIBOSYLGLYCINAMIDE FORMYLTRANSFERASE"/>
    <property type="match status" value="1"/>
</dbReference>
<evidence type="ECO:0000256" key="2">
    <source>
        <dbReference type="ARBA" id="ARBA00022741"/>
    </source>
</evidence>
<comment type="function">
    <text evidence="4">Catalyzes the synthesis of carbamoyl phosphate from ATP, ammonium and bicarbonate. Proceeds via a three-step mechanism, i.e. the phosphorylation of hydrogencarbonate to carboxyphosphate, a nucleophilic attack of ammonia on carboxyphosphate yielding carbamate, and the phosphorylation of carbamate forming carbamoyl phosphate.</text>
</comment>
<dbReference type="Gene3D" id="3.40.50.20">
    <property type="match status" value="1"/>
</dbReference>
<protein>
    <recommendedName>
        <fullName evidence="4">Carbamoyl-phosphate synthase</fullName>
        <ecNumber evidence="4">6.3.4.16</ecNumber>
    </recommendedName>
    <alternativeName>
        <fullName evidence="4">Carbamoyl phosphate synthetase</fullName>
        <shortName evidence="4">CPSase</shortName>
    </alternativeName>
</protein>
<comment type="catalytic activity">
    <reaction evidence="4">
        <text>hydrogencarbonate + NH4(+) + 2 ATP = carbamoyl phosphate + 2 ADP + phosphate + 2 H(+)</text>
        <dbReference type="Rhea" id="RHEA:18029"/>
        <dbReference type="ChEBI" id="CHEBI:15378"/>
        <dbReference type="ChEBI" id="CHEBI:17544"/>
        <dbReference type="ChEBI" id="CHEBI:28938"/>
        <dbReference type="ChEBI" id="CHEBI:30616"/>
        <dbReference type="ChEBI" id="CHEBI:43474"/>
        <dbReference type="ChEBI" id="CHEBI:58228"/>
        <dbReference type="ChEBI" id="CHEBI:456216"/>
        <dbReference type="EC" id="6.3.4.16"/>
    </reaction>
</comment>
<dbReference type="InterPro" id="IPR011761">
    <property type="entry name" value="ATP-grasp"/>
</dbReference>
<accession>A0A2A2H9N4</accession>
<sequence>MKILFIGARLFDDIAAYTKKEGIKSIVTESNPDSKNLDLPDAHYIVPRGMEGPKEIALKEDVDAVVPLIGIDKPLFEIAKLKEDLEKNYGLPVIASPLDAVSISRDKLKTKEFFIKNHVKTPSFSKISKNISEISLPAVLKQLEGQGGSGVKIAVSEDDLRSCINDFEGAFVEEFVEGTEVSIEVLRWKNETVPLVPVYKGKTTLEGTHPLDKLKTAPLNIENQRNEDIRQVAGKIADSLGSEGVIDIDIIIDETGINYFIEINTRPSGTRYLTAASTNISPMHELVDMATGKWNSKEVQKRIMQYHALEIPVGDYKTDRNNYKFRDFENKNCWVIHGPQNFQRITIRAENAQKAYETAKRLNVDYNKFYQTGKN</sequence>
<dbReference type="EC" id="6.3.4.16" evidence="4"/>
<keyword evidence="4" id="KW-0460">Magnesium</keyword>
<comment type="cofactor">
    <cofactor evidence="4">
        <name>Mg(2+)</name>
        <dbReference type="ChEBI" id="CHEBI:18420"/>
    </cofactor>
    <cofactor evidence="4">
        <name>Mn(2+)</name>
        <dbReference type="ChEBI" id="CHEBI:29035"/>
    </cofactor>
    <text evidence="4">Binds 2 magnesium or manganese ions per subunit.</text>
</comment>
<keyword evidence="3 4" id="KW-0067">ATP-binding</keyword>
<name>A0A2A2H9N4_METBR</name>
<feature type="binding site" evidence="4">
    <location>
        <begin position="133"/>
        <end position="182"/>
    </location>
    <ligand>
        <name>ATP</name>
        <dbReference type="ChEBI" id="CHEBI:30616"/>
    </ligand>
</feature>
<dbReference type="Pfam" id="PF02655">
    <property type="entry name" value="ATP-grasp_3"/>
    <property type="match status" value="1"/>
</dbReference>
<gene>
    <name evidence="6" type="ORF">ASJ80_14370</name>
</gene>
<evidence type="ECO:0000313" key="6">
    <source>
        <dbReference type="EMBL" id="PAV06026.1"/>
    </source>
</evidence>
<dbReference type="InterPro" id="IPR043673">
    <property type="entry name" value="CPSase_Archaea"/>
</dbReference>
<evidence type="ECO:0000259" key="5">
    <source>
        <dbReference type="PROSITE" id="PS50975"/>
    </source>
</evidence>
<dbReference type="SUPFAM" id="SSF56059">
    <property type="entry name" value="Glutathione synthetase ATP-binding domain-like"/>
    <property type="match status" value="1"/>
</dbReference>
<dbReference type="RefSeq" id="WP_069583476.1">
    <property type="nucleotide sequence ID" value="NZ_LMVM01000001.1"/>
</dbReference>
<dbReference type="InterPro" id="IPR013815">
    <property type="entry name" value="ATP_grasp_subdomain_1"/>
</dbReference>
<dbReference type="SMART" id="SM01209">
    <property type="entry name" value="GARS_A"/>
    <property type="match status" value="1"/>
</dbReference>
<dbReference type="InterPro" id="IPR003806">
    <property type="entry name" value="ATP-grasp_PylC-type"/>
</dbReference>
<comment type="caution">
    <text evidence="6">The sequence shown here is derived from an EMBL/GenBank/DDBJ whole genome shotgun (WGS) entry which is preliminary data.</text>
</comment>
<proteinExistence type="inferred from homology"/>
<dbReference type="GO" id="GO:0030145">
    <property type="term" value="F:manganese ion binding"/>
    <property type="evidence" value="ECO:0007669"/>
    <property type="project" value="UniProtKB-UniRule"/>
</dbReference>
<organism evidence="6 7">
    <name type="scientific">Methanobacterium bryantii</name>
    <dbReference type="NCBI Taxonomy" id="2161"/>
    <lineage>
        <taxon>Archaea</taxon>
        <taxon>Methanobacteriati</taxon>
        <taxon>Methanobacteriota</taxon>
        <taxon>Methanomada group</taxon>
        <taxon>Methanobacteria</taxon>
        <taxon>Methanobacteriales</taxon>
        <taxon>Methanobacteriaceae</taxon>
        <taxon>Methanobacterium</taxon>
    </lineage>
</organism>
<dbReference type="SUPFAM" id="SSF52440">
    <property type="entry name" value="PreATP-grasp domain"/>
    <property type="match status" value="1"/>
</dbReference>
<dbReference type="GO" id="GO:0005829">
    <property type="term" value="C:cytosol"/>
    <property type="evidence" value="ECO:0007669"/>
    <property type="project" value="TreeGrafter"/>
</dbReference>